<sequence>MTTKPYADCVEIAGFGDDGDSAAAPGGGLLINFFDQPAFDKLTRNFGYAGGGKLALLGNLNPRDWPVLVNQAINRRAV</sequence>
<reference evidence="1" key="1">
    <citation type="journal article" date="2013" name="PLoS ONE">
        <title>Metagenomic insights into the carbohydrate-active enzymes carried by the microorganisms adhering to solid digesta in the rumen of cows.</title>
        <authorList>
            <person name="Wang L."/>
            <person name="Hatem A."/>
            <person name="Catalyurek U.V."/>
            <person name="Morrison M."/>
            <person name="Yu Z."/>
        </authorList>
    </citation>
    <scope>NUCLEOTIDE SEQUENCE</scope>
</reference>
<name>W0FVD7_9BACT</name>
<organism evidence="1">
    <name type="scientific">uncultured bacterium Contig1417</name>
    <dbReference type="NCBI Taxonomy" id="1393426"/>
    <lineage>
        <taxon>Bacteria</taxon>
        <taxon>environmental samples</taxon>
    </lineage>
</organism>
<protein>
    <submittedName>
        <fullName evidence="1">Uncharacterized protein</fullName>
    </submittedName>
</protein>
<evidence type="ECO:0000313" key="1">
    <source>
        <dbReference type="EMBL" id="AHF27002.1"/>
    </source>
</evidence>
<dbReference type="EMBL" id="KC247034">
    <property type="protein sequence ID" value="AHF27002.1"/>
    <property type="molecule type" value="Genomic_DNA"/>
</dbReference>
<dbReference type="AlphaFoldDB" id="W0FVD7"/>
<accession>W0FVD7</accession>
<proteinExistence type="predicted"/>